<feature type="region of interest" description="Disordered" evidence="1">
    <location>
        <begin position="175"/>
        <end position="233"/>
    </location>
</feature>
<evidence type="ECO:0000313" key="3">
    <source>
        <dbReference type="Proteomes" id="UP000275267"/>
    </source>
</evidence>
<feature type="compositionally biased region" description="Basic and acidic residues" evidence="1">
    <location>
        <begin position="1"/>
        <end position="19"/>
    </location>
</feature>
<gene>
    <name evidence="2" type="ORF">C2845_PM05G24840</name>
</gene>
<feature type="compositionally biased region" description="Polar residues" evidence="1">
    <location>
        <begin position="65"/>
        <end position="84"/>
    </location>
</feature>
<dbReference type="Proteomes" id="UP000275267">
    <property type="component" value="Unassembled WGS sequence"/>
</dbReference>
<evidence type="ECO:0000256" key="1">
    <source>
        <dbReference type="SAM" id="MobiDB-lite"/>
    </source>
</evidence>
<feature type="compositionally biased region" description="Basic and acidic residues" evidence="1">
    <location>
        <begin position="32"/>
        <end position="45"/>
    </location>
</feature>
<keyword evidence="3" id="KW-1185">Reference proteome</keyword>
<sequence length="233" mass="25350">MRKDDRRDSNDRHLGKEQEPSQGDSQDDNMEDLIRDSSLEDEGTHMTHMHQTPLATFHPDLGLFQINSDTGRLQSQSREANTTEPEVPGPILPEMEDDSQQSLLTSQEEMPEDAKGQRGSVAEAVEKAPVCNEEGPCMLGTGKWPNQGEVSDMGSDIPSLIQDQNTAVASACPAVRPGPDPDPAPAARPARYDFLNSKPPPNYVAGLGRGAEKLETSDLNKSRGVEERVGAYS</sequence>
<name>A0A3L6T104_PANMI</name>
<dbReference type="STRING" id="4540.A0A3L6T104"/>
<evidence type="ECO:0000313" key="2">
    <source>
        <dbReference type="EMBL" id="RLN29646.1"/>
    </source>
</evidence>
<comment type="caution">
    <text evidence="2">The sequence shown here is derived from an EMBL/GenBank/DDBJ whole genome shotgun (WGS) entry which is preliminary data.</text>
</comment>
<feature type="compositionally biased region" description="Pro residues" evidence="1">
    <location>
        <begin position="176"/>
        <end position="186"/>
    </location>
</feature>
<dbReference type="OrthoDB" id="440128at2759"/>
<accession>A0A3L6T104</accession>
<protein>
    <submittedName>
        <fullName evidence="2">Protein STABILIZED1</fullName>
    </submittedName>
</protein>
<organism evidence="2 3">
    <name type="scientific">Panicum miliaceum</name>
    <name type="common">Proso millet</name>
    <name type="synonym">Broomcorn millet</name>
    <dbReference type="NCBI Taxonomy" id="4540"/>
    <lineage>
        <taxon>Eukaryota</taxon>
        <taxon>Viridiplantae</taxon>
        <taxon>Streptophyta</taxon>
        <taxon>Embryophyta</taxon>
        <taxon>Tracheophyta</taxon>
        <taxon>Spermatophyta</taxon>
        <taxon>Magnoliopsida</taxon>
        <taxon>Liliopsida</taxon>
        <taxon>Poales</taxon>
        <taxon>Poaceae</taxon>
        <taxon>PACMAD clade</taxon>
        <taxon>Panicoideae</taxon>
        <taxon>Panicodae</taxon>
        <taxon>Paniceae</taxon>
        <taxon>Panicinae</taxon>
        <taxon>Panicum</taxon>
        <taxon>Panicum sect. Panicum</taxon>
    </lineage>
</organism>
<reference evidence="3" key="1">
    <citation type="journal article" date="2019" name="Nat. Commun.">
        <title>The genome of broomcorn millet.</title>
        <authorList>
            <person name="Zou C."/>
            <person name="Miki D."/>
            <person name="Li D."/>
            <person name="Tang Q."/>
            <person name="Xiao L."/>
            <person name="Rajput S."/>
            <person name="Deng P."/>
            <person name="Jia W."/>
            <person name="Huang R."/>
            <person name="Zhang M."/>
            <person name="Sun Y."/>
            <person name="Hu J."/>
            <person name="Fu X."/>
            <person name="Schnable P.S."/>
            <person name="Li F."/>
            <person name="Zhang H."/>
            <person name="Feng B."/>
            <person name="Zhu X."/>
            <person name="Liu R."/>
            <person name="Schnable J.C."/>
            <person name="Zhu J.-K."/>
            <person name="Zhang H."/>
        </authorList>
    </citation>
    <scope>NUCLEOTIDE SEQUENCE [LARGE SCALE GENOMIC DNA]</scope>
</reference>
<feature type="compositionally biased region" description="Basic and acidic residues" evidence="1">
    <location>
        <begin position="210"/>
        <end position="233"/>
    </location>
</feature>
<proteinExistence type="predicted"/>
<dbReference type="AlphaFoldDB" id="A0A3L6T104"/>
<feature type="region of interest" description="Disordered" evidence="1">
    <location>
        <begin position="1"/>
        <end position="123"/>
    </location>
</feature>
<dbReference type="EMBL" id="PQIB02000003">
    <property type="protein sequence ID" value="RLN29646.1"/>
    <property type="molecule type" value="Genomic_DNA"/>
</dbReference>